<accession>A0A8R1I5C2</accession>
<dbReference type="PANTHER" id="PTHR15495:SF7">
    <property type="entry name" value="GPI INOSITOL-DEACYLASE"/>
    <property type="match status" value="1"/>
</dbReference>
<keyword evidence="8 11" id="KW-1133">Transmembrane helix</keyword>
<feature type="transmembrane region" description="Helical" evidence="11">
    <location>
        <begin position="519"/>
        <end position="537"/>
    </location>
</feature>
<evidence type="ECO:0000256" key="3">
    <source>
        <dbReference type="ARBA" id="ARBA00022448"/>
    </source>
</evidence>
<dbReference type="Pfam" id="PF07819">
    <property type="entry name" value="PGAP1"/>
    <property type="match status" value="1"/>
</dbReference>
<keyword evidence="5" id="KW-0378">Hydrolase</keyword>
<keyword evidence="6" id="KW-0256">Endoplasmic reticulum</keyword>
<evidence type="ECO:0000256" key="9">
    <source>
        <dbReference type="ARBA" id="ARBA00023136"/>
    </source>
</evidence>
<evidence type="ECO:0000256" key="4">
    <source>
        <dbReference type="ARBA" id="ARBA00022692"/>
    </source>
</evidence>
<evidence type="ECO:0000256" key="10">
    <source>
        <dbReference type="ARBA" id="ARBA00032168"/>
    </source>
</evidence>
<dbReference type="SUPFAM" id="SSF53474">
    <property type="entry name" value="alpha/beta-Hydrolases"/>
    <property type="match status" value="1"/>
</dbReference>
<dbReference type="GO" id="GO:0006505">
    <property type="term" value="P:GPI anchor metabolic process"/>
    <property type="evidence" value="ECO:0007669"/>
    <property type="project" value="TreeGrafter"/>
</dbReference>
<dbReference type="GO" id="GO:0006888">
    <property type="term" value="P:endoplasmic reticulum to Golgi vesicle-mediated transport"/>
    <property type="evidence" value="ECO:0007669"/>
    <property type="project" value="TreeGrafter"/>
</dbReference>
<comment type="subcellular location">
    <subcellularLocation>
        <location evidence="1">Endoplasmic reticulum membrane</location>
        <topology evidence="1">Multi-pass membrane protein</topology>
    </subcellularLocation>
</comment>
<feature type="transmembrane region" description="Helical" evidence="11">
    <location>
        <begin position="21"/>
        <end position="41"/>
    </location>
</feature>
<feature type="transmembrane region" description="Helical" evidence="11">
    <location>
        <begin position="431"/>
        <end position="455"/>
    </location>
</feature>
<proteinExistence type="inferred from homology"/>
<evidence type="ECO:0000256" key="5">
    <source>
        <dbReference type="ARBA" id="ARBA00022801"/>
    </source>
</evidence>
<dbReference type="AlphaFoldDB" id="A0A8R1I5C2"/>
<keyword evidence="9 11" id="KW-0472">Membrane</keyword>
<evidence type="ECO:0000256" key="8">
    <source>
        <dbReference type="ARBA" id="ARBA00022989"/>
    </source>
</evidence>
<comment type="similarity">
    <text evidence="2">Belongs to the GPI inositol-deacylase family.</text>
</comment>
<dbReference type="Proteomes" id="UP000005237">
    <property type="component" value="Unassembled WGS sequence"/>
</dbReference>
<evidence type="ECO:0000313" key="14">
    <source>
        <dbReference type="Proteomes" id="UP000005237"/>
    </source>
</evidence>
<evidence type="ECO:0000256" key="7">
    <source>
        <dbReference type="ARBA" id="ARBA00022927"/>
    </source>
</evidence>
<dbReference type="InterPro" id="IPR012908">
    <property type="entry name" value="PGAP1-ab_dom-like"/>
</dbReference>
<evidence type="ECO:0000256" key="2">
    <source>
        <dbReference type="ARBA" id="ARBA00006931"/>
    </source>
</evidence>
<dbReference type="EnsemblMetazoa" id="CJA23609.1">
    <property type="protein sequence ID" value="CJA23609.1"/>
    <property type="gene ID" value="WBGene00179181"/>
</dbReference>
<keyword evidence="7" id="KW-0653">Protein transport</keyword>
<dbReference type="GO" id="GO:0050185">
    <property type="term" value="F:phosphatidylinositol deacylase activity"/>
    <property type="evidence" value="ECO:0007669"/>
    <property type="project" value="TreeGrafter"/>
</dbReference>
<name>A0A8R1I5C2_CAEJA</name>
<evidence type="ECO:0000313" key="13">
    <source>
        <dbReference type="EnsemblMetazoa" id="CJA23609.1"/>
    </source>
</evidence>
<evidence type="ECO:0000259" key="12">
    <source>
        <dbReference type="Pfam" id="PF07819"/>
    </source>
</evidence>
<sequence length="588" mass="68407">MSREPWRPIFKNFRQQLIGKRLIAILFLCLWTGILGSWYIVIHRYANNFTEMCERINYDDNVVVETIQYNPGLSDWGRRFDGYRLVEYLLNGKGRQQQTDEEVMADRDAYDEIPILFVPDGEDAADAQQFLAKLLRDRTRGEKFRYRFFSVDFGNQLAFINGLHMDMMHQYVTRATVWIMNRYSHKRVVLIGHGTGGTAAHSTSTLFEWRYYEKMNLNVTDIMIFMAAPLGHPGFVQDRKTEKFYELNRNRWLEKRDFAQVGHLSISAGFADGQVTEEWTQFLDMINVPAWSIEDVPDVGTKAGGILVCKPILNHIADLLIEYGRQTNVKMGKQILNEFYADYWKQKETKLPLDWRNDTLDGALTMTTGGQYEFIMHDKQWLTVKLARGEFIVVTIYGSCSKFLQKVGRFFNIFFRSADAVLPFLNEHFEVGLSVATLCTFVSSHWGFMIAYILVICSDRPVTWLPFLFPLAPLMTKTVMSATVFTADKEGFNYTHGWMICAVSLYFFLYTINYEFNRLVCHAITYYGLLVHMVVSYATLETHYGLAFLILLLNRCAVKHTPRMLKEHRGALNMEALEYEWNRLDSEN</sequence>
<dbReference type="GO" id="GO:0005789">
    <property type="term" value="C:endoplasmic reticulum membrane"/>
    <property type="evidence" value="ECO:0007669"/>
    <property type="project" value="UniProtKB-SubCell"/>
</dbReference>
<feature type="transmembrane region" description="Helical" evidence="11">
    <location>
        <begin position="467"/>
        <end position="487"/>
    </location>
</feature>
<keyword evidence="14" id="KW-1185">Reference proteome</keyword>
<organism evidence="13 14">
    <name type="scientific">Caenorhabditis japonica</name>
    <dbReference type="NCBI Taxonomy" id="281687"/>
    <lineage>
        <taxon>Eukaryota</taxon>
        <taxon>Metazoa</taxon>
        <taxon>Ecdysozoa</taxon>
        <taxon>Nematoda</taxon>
        <taxon>Chromadorea</taxon>
        <taxon>Rhabditida</taxon>
        <taxon>Rhabditina</taxon>
        <taxon>Rhabditomorpha</taxon>
        <taxon>Rhabditoidea</taxon>
        <taxon>Rhabditidae</taxon>
        <taxon>Peloderinae</taxon>
        <taxon>Caenorhabditis</taxon>
    </lineage>
</organism>
<protein>
    <recommendedName>
        <fullName evidence="10">Post-GPI attachment to proteins factor 1</fullName>
    </recommendedName>
</protein>
<keyword evidence="3" id="KW-0813">Transport</keyword>
<reference evidence="13" key="2">
    <citation type="submission" date="2022-06" db="UniProtKB">
        <authorList>
            <consortium name="EnsemblMetazoa"/>
        </authorList>
    </citation>
    <scope>IDENTIFICATION</scope>
    <source>
        <strain evidence="13">DF5081</strain>
    </source>
</reference>
<evidence type="ECO:0000256" key="11">
    <source>
        <dbReference type="SAM" id="Phobius"/>
    </source>
</evidence>
<dbReference type="InterPro" id="IPR039529">
    <property type="entry name" value="PGAP1/BST1"/>
</dbReference>
<dbReference type="InterPro" id="IPR029058">
    <property type="entry name" value="AB_hydrolase_fold"/>
</dbReference>
<dbReference type="PANTHER" id="PTHR15495">
    <property type="entry name" value="NEGATIVE REGULATOR OF VESICLE FORMATION-RELATED"/>
    <property type="match status" value="1"/>
</dbReference>
<keyword evidence="4 11" id="KW-0812">Transmembrane</keyword>
<feature type="domain" description="GPI inositol-deacylase PGAP1-like alpha/beta" evidence="12">
    <location>
        <begin position="112"/>
        <end position="323"/>
    </location>
</feature>
<evidence type="ECO:0000256" key="6">
    <source>
        <dbReference type="ARBA" id="ARBA00022824"/>
    </source>
</evidence>
<dbReference type="GO" id="GO:0015031">
    <property type="term" value="P:protein transport"/>
    <property type="evidence" value="ECO:0007669"/>
    <property type="project" value="UniProtKB-KW"/>
</dbReference>
<reference evidence="14" key="1">
    <citation type="submission" date="2010-08" db="EMBL/GenBank/DDBJ databases">
        <authorList>
            <consortium name="Caenorhabditis japonica Sequencing Consortium"/>
            <person name="Wilson R.K."/>
        </authorList>
    </citation>
    <scope>NUCLEOTIDE SEQUENCE [LARGE SCALE GENOMIC DNA]</scope>
    <source>
        <strain evidence="14">DF5081</strain>
    </source>
</reference>
<evidence type="ECO:0000256" key="1">
    <source>
        <dbReference type="ARBA" id="ARBA00004477"/>
    </source>
</evidence>
<feature type="transmembrane region" description="Helical" evidence="11">
    <location>
        <begin position="493"/>
        <end position="512"/>
    </location>
</feature>